<evidence type="ECO:0000313" key="3">
    <source>
        <dbReference type="Proteomes" id="UP001500742"/>
    </source>
</evidence>
<dbReference type="RefSeq" id="WP_259096273.1">
    <property type="nucleotide sequence ID" value="NZ_BAAAZC010000024.1"/>
</dbReference>
<evidence type="ECO:0000313" key="2">
    <source>
        <dbReference type="EMBL" id="GAA3978924.1"/>
    </source>
</evidence>
<comment type="caution">
    <text evidence="2">The sequence shown here is derived from an EMBL/GenBank/DDBJ whole genome shotgun (WGS) entry which is preliminary data.</text>
</comment>
<keyword evidence="3" id="KW-1185">Reference proteome</keyword>
<dbReference type="InterPro" id="IPR000182">
    <property type="entry name" value="GNAT_dom"/>
</dbReference>
<organism evidence="2 3">
    <name type="scientific">Mucilaginibacter dorajii</name>
    <dbReference type="NCBI Taxonomy" id="692994"/>
    <lineage>
        <taxon>Bacteria</taxon>
        <taxon>Pseudomonadati</taxon>
        <taxon>Bacteroidota</taxon>
        <taxon>Sphingobacteriia</taxon>
        <taxon>Sphingobacteriales</taxon>
        <taxon>Sphingobacteriaceae</taxon>
        <taxon>Mucilaginibacter</taxon>
    </lineage>
</organism>
<dbReference type="InterPro" id="IPR016181">
    <property type="entry name" value="Acyl_CoA_acyltransferase"/>
</dbReference>
<dbReference type="PROSITE" id="PS51186">
    <property type="entry name" value="GNAT"/>
    <property type="match status" value="1"/>
</dbReference>
<gene>
    <name evidence="2" type="ORF">GCM10022210_32450</name>
</gene>
<name>A0ABP7Q9Q7_9SPHI</name>
<dbReference type="EMBL" id="BAAAZC010000024">
    <property type="protein sequence ID" value="GAA3978924.1"/>
    <property type="molecule type" value="Genomic_DNA"/>
</dbReference>
<evidence type="ECO:0000259" key="1">
    <source>
        <dbReference type="PROSITE" id="PS51186"/>
    </source>
</evidence>
<dbReference type="Proteomes" id="UP001500742">
    <property type="component" value="Unassembled WGS sequence"/>
</dbReference>
<accession>A0ABP7Q9Q7</accession>
<dbReference type="CDD" id="cd04301">
    <property type="entry name" value="NAT_SF"/>
    <property type="match status" value="1"/>
</dbReference>
<dbReference type="Gene3D" id="3.40.630.30">
    <property type="match status" value="1"/>
</dbReference>
<dbReference type="Pfam" id="PF00583">
    <property type="entry name" value="Acetyltransf_1"/>
    <property type="match status" value="1"/>
</dbReference>
<proteinExistence type="predicted"/>
<feature type="domain" description="N-acetyltransferase" evidence="1">
    <location>
        <begin position="3"/>
        <end position="170"/>
    </location>
</feature>
<sequence>MNYKFEKATIDQLDEIWEILEGAISRRKQDGSDQWQDGYPNPAVIKDDIEQGYGYVIVNDKDIIAYCAIMVNDEPAYADIKGQWLTNGDFVVYHRVAVSEKYLGQGFSKILLNFIDAYALEKNIFSIKVDTNFDNAPMLALFQKAGYQYCGEVFFRGSPRKAFEKLLQVVG</sequence>
<reference evidence="3" key="1">
    <citation type="journal article" date="2019" name="Int. J. Syst. Evol. Microbiol.">
        <title>The Global Catalogue of Microorganisms (GCM) 10K type strain sequencing project: providing services to taxonomists for standard genome sequencing and annotation.</title>
        <authorList>
            <consortium name="The Broad Institute Genomics Platform"/>
            <consortium name="The Broad Institute Genome Sequencing Center for Infectious Disease"/>
            <person name="Wu L."/>
            <person name="Ma J."/>
        </authorList>
    </citation>
    <scope>NUCLEOTIDE SEQUENCE [LARGE SCALE GENOMIC DNA]</scope>
    <source>
        <strain evidence="3">JCM 16601</strain>
    </source>
</reference>
<protein>
    <submittedName>
        <fullName evidence="2">GNAT family N-acetyltransferase</fullName>
    </submittedName>
</protein>
<dbReference type="SUPFAM" id="SSF55729">
    <property type="entry name" value="Acyl-CoA N-acyltransferases (Nat)"/>
    <property type="match status" value="1"/>
</dbReference>